<keyword evidence="3" id="KW-1185">Reference proteome</keyword>
<protein>
    <submittedName>
        <fullName evidence="2">Uncharacterized protein</fullName>
    </submittedName>
</protein>
<evidence type="ECO:0000313" key="2">
    <source>
        <dbReference type="EMBL" id="CAL1410348.1"/>
    </source>
</evidence>
<dbReference type="EMBL" id="OZ034822">
    <property type="protein sequence ID" value="CAL1410348.1"/>
    <property type="molecule type" value="Genomic_DNA"/>
</dbReference>
<name>A0AAV2GKW7_9ROSI</name>
<evidence type="ECO:0000256" key="1">
    <source>
        <dbReference type="SAM" id="MobiDB-lite"/>
    </source>
</evidence>
<dbReference type="Proteomes" id="UP001497516">
    <property type="component" value="Chromosome 9"/>
</dbReference>
<feature type="region of interest" description="Disordered" evidence="1">
    <location>
        <begin position="1"/>
        <end position="36"/>
    </location>
</feature>
<feature type="compositionally biased region" description="Low complexity" evidence="1">
    <location>
        <begin position="19"/>
        <end position="29"/>
    </location>
</feature>
<evidence type="ECO:0000313" key="3">
    <source>
        <dbReference type="Proteomes" id="UP001497516"/>
    </source>
</evidence>
<reference evidence="2 3" key="1">
    <citation type="submission" date="2024-04" db="EMBL/GenBank/DDBJ databases">
        <authorList>
            <person name="Fracassetti M."/>
        </authorList>
    </citation>
    <scope>NUCLEOTIDE SEQUENCE [LARGE SCALE GENOMIC DNA]</scope>
</reference>
<organism evidence="2 3">
    <name type="scientific">Linum trigynum</name>
    <dbReference type="NCBI Taxonomy" id="586398"/>
    <lineage>
        <taxon>Eukaryota</taxon>
        <taxon>Viridiplantae</taxon>
        <taxon>Streptophyta</taxon>
        <taxon>Embryophyta</taxon>
        <taxon>Tracheophyta</taxon>
        <taxon>Spermatophyta</taxon>
        <taxon>Magnoliopsida</taxon>
        <taxon>eudicotyledons</taxon>
        <taxon>Gunneridae</taxon>
        <taxon>Pentapetalae</taxon>
        <taxon>rosids</taxon>
        <taxon>fabids</taxon>
        <taxon>Malpighiales</taxon>
        <taxon>Linaceae</taxon>
        <taxon>Linum</taxon>
    </lineage>
</organism>
<sequence length="112" mass="12679">MWLHDAARRNRSGNTSPLSGHNHGGHSSSQPHRRWPGYGRNYSFHIILRRRFDLPSLPKANKAVGLLIFIEKSSRLHRETLMHEYQLSCSLSRQSAQGVCTASTKAPEEESS</sequence>
<dbReference type="AlphaFoldDB" id="A0AAV2GKW7"/>
<gene>
    <name evidence="2" type="ORF">LTRI10_LOCUS49775</name>
</gene>
<accession>A0AAV2GKW7</accession>
<proteinExistence type="predicted"/>